<accession>A0AA43Q6M3</accession>
<dbReference type="AlphaFoldDB" id="A0AA43Q6M3"/>
<evidence type="ECO:0000313" key="2">
    <source>
        <dbReference type="Proteomes" id="UP001160519"/>
    </source>
</evidence>
<protein>
    <submittedName>
        <fullName evidence="1">Uncharacterized protein</fullName>
    </submittedName>
</protein>
<comment type="caution">
    <text evidence="1">The sequence shown here is derived from an EMBL/GenBank/DDBJ whole genome shotgun (WGS) entry which is preliminary data.</text>
</comment>
<evidence type="ECO:0000313" key="1">
    <source>
        <dbReference type="EMBL" id="MDI1232566.1"/>
    </source>
</evidence>
<keyword evidence="2" id="KW-1185">Reference proteome</keyword>
<sequence>MVRNQIDHTCELSFIGQTLRAMLLVFYQCLACHSLYRLLYTAGFSKVIMADGMEFIVQFVHKRDSSRDVQVCDVSVRNVVEILDQYAEAVSMSNNQNRLSLSHQR</sequence>
<proteinExistence type="predicted"/>
<organism evidence="1 2">
    <name type="scientific">Candidatus Methylobacter titanis</name>
    <dbReference type="NCBI Taxonomy" id="3053457"/>
    <lineage>
        <taxon>Bacteria</taxon>
        <taxon>Pseudomonadati</taxon>
        <taxon>Pseudomonadota</taxon>
        <taxon>Gammaproteobacteria</taxon>
        <taxon>Methylococcales</taxon>
        <taxon>Methylococcaceae</taxon>
        <taxon>Methylobacter</taxon>
    </lineage>
</organism>
<dbReference type="Proteomes" id="UP001160519">
    <property type="component" value="Unassembled WGS sequence"/>
</dbReference>
<gene>
    <name evidence="1" type="ORF">PSU93_15645</name>
</gene>
<name>A0AA43Q6M3_9GAMM</name>
<dbReference type="EMBL" id="JAQSDF010000107">
    <property type="protein sequence ID" value="MDI1232566.1"/>
    <property type="molecule type" value="Genomic_DNA"/>
</dbReference>
<reference evidence="1" key="1">
    <citation type="submission" date="2023-01" db="EMBL/GenBank/DDBJ databases">
        <title>Biogeochemical cycle of methane in antarctic sediments.</title>
        <authorList>
            <person name="Roldan D.M."/>
            <person name="Menes R.J."/>
        </authorList>
    </citation>
    <scope>NUCLEOTIDE SEQUENCE [LARGE SCALE GENOMIC DNA]</scope>
    <source>
        <strain evidence="1">K-2018 MAG008</strain>
    </source>
</reference>